<keyword evidence="6" id="KW-0227">DNA damage</keyword>
<dbReference type="InterPro" id="IPR035309">
    <property type="entry name" value="PSME4"/>
</dbReference>
<evidence type="ECO:0000256" key="9">
    <source>
        <dbReference type="PROSITE-ProRule" id="PRU00103"/>
    </source>
</evidence>
<comment type="similarity">
    <text evidence="3">Belongs to the BLM10 family.</text>
</comment>
<dbReference type="GO" id="GO:0005829">
    <property type="term" value="C:cytosol"/>
    <property type="evidence" value="ECO:0007669"/>
    <property type="project" value="TreeGrafter"/>
</dbReference>
<dbReference type="Pfam" id="PF16507">
    <property type="entry name" value="HEAT_PSME4_mid"/>
    <property type="match status" value="1"/>
</dbReference>
<dbReference type="InterPro" id="IPR021133">
    <property type="entry name" value="HEAT_type_2"/>
</dbReference>
<dbReference type="Proteomes" id="UP001203297">
    <property type="component" value="Unassembled WGS sequence"/>
</dbReference>
<comment type="subcellular location">
    <subcellularLocation>
        <location evidence="2">Cytoplasm</location>
    </subcellularLocation>
    <subcellularLocation>
        <location evidence="1">Nucleus speckle</location>
    </subcellularLocation>
</comment>
<evidence type="ECO:0000259" key="12">
    <source>
        <dbReference type="Pfam" id="PF23096"/>
    </source>
</evidence>
<organism evidence="13 14">
    <name type="scientific">Multifurca ochricompacta</name>
    <dbReference type="NCBI Taxonomy" id="376703"/>
    <lineage>
        <taxon>Eukaryota</taxon>
        <taxon>Fungi</taxon>
        <taxon>Dikarya</taxon>
        <taxon>Basidiomycota</taxon>
        <taxon>Agaricomycotina</taxon>
        <taxon>Agaricomycetes</taxon>
        <taxon>Russulales</taxon>
        <taxon>Russulaceae</taxon>
        <taxon>Multifurca</taxon>
    </lineage>
</organism>
<evidence type="ECO:0000256" key="6">
    <source>
        <dbReference type="ARBA" id="ARBA00022763"/>
    </source>
</evidence>
<dbReference type="InterPro" id="IPR055455">
    <property type="entry name" value="HEAT_PSME4"/>
</dbReference>
<protein>
    <recommendedName>
        <fullName evidence="15">ARM repeat-containing protein</fullName>
    </recommendedName>
</protein>
<dbReference type="GO" id="GO:0070628">
    <property type="term" value="F:proteasome binding"/>
    <property type="evidence" value="ECO:0007669"/>
    <property type="project" value="InterPro"/>
</dbReference>
<evidence type="ECO:0000256" key="8">
    <source>
        <dbReference type="ARBA" id="ARBA00023242"/>
    </source>
</evidence>
<evidence type="ECO:0000259" key="10">
    <source>
        <dbReference type="Pfam" id="PF11919"/>
    </source>
</evidence>
<name>A0AAD4MDP5_9AGAM</name>
<comment type="caution">
    <text evidence="13">The sequence shown here is derived from an EMBL/GenBank/DDBJ whole genome shotgun (WGS) entry which is preliminary data.</text>
</comment>
<dbReference type="PROSITE" id="PS50077">
    <property type="entry name" value="HEAT_REPEAT"/>
    <property type="match status" value="1"/>
</dbReference>
<evidence type="ECO:0000256" key="5">
    <source>
        <dbReference type="ARBA" id="ARBA00022737"/>
    </source>
</evidence>
<dbReference type="PANTHER" id="PTHR32170:SF3">
    <property type="entry name" value="PROTEASOME ACTIVATOR COMPLEX SUBUNIT 4"/>
    <property type="match status" value="1"/>
</dbReference>
<feature type="domain" description="Proteasome activator Blm10 middle HEAT repeats region" evidence="11">
    <location>
        <begin position="348"/>
        <end position="869"/>
    </location>
</feature>
<dbReference type="GO" id="GO:0016504">
    <property type="term" value="F:peptidase activator activity"/>
    <property type="evidence" value="ECO:0007669"/>
    <property type="project" value="InterPro"/>
</dbReference>
<dbReference type="Gene3D" id="1.25.10.10">
    <property type="entry name" value="Leucine-rich Repeat Variant"/>
    <property type="match status" value="1"/>
</dbReference>
<proteinExistence type="inferred from homology"/>
<dbReference type="InterPro" id="IPR021843">
    <property type="entry name" value="PSME4_C"/>
</dbReference>
<dbReference type="GO" id="GO:0016607">
    <property type="term" value="C:nuclear speck"/>
    <property type="evidence" value="ECO:0007669"/>
    <property type="project" value="UniProtKB-SubCell"/>
</dbReference>
<evidence type="ECO:0000313" key="13">
    <source>
        <dbReference type="EMBL" id="KAI0308253.1"/>
    </source>
</evidence>
<evidence type="ECO:0000256" key="2">
    <source>
        <dbReference type="ARBA" id="ARBA00004496"/>
    </source>
</evidence>
<evidence type="ECO:0000256" key="7">
    <source>
        <dbReference type="ARBA" id="ARBA00023204"/>
    </source>
</evidence>
<feature type="domain" description="Proteasome activator complex subunit 4-like HEAT repeat-like" evidence="12">
    <location>
        <begin position="1300"/>
        <end position="1512"/>
    </location>
</feature>
<keyword evidence="8" id="KW-0539">Nucleus</keyword>
<evidence type="ECO:0008006" key="15">
    <source>
        <dbReference type="Google" id="ProtNLM"/>
    </source>
</evidence>
<dbReference type="GO" id="GO:0010499">
    <property type="term" value="P:proteasomal ubiquitin-independent protein catabolic process"/>
    <property type="evidence" value="ECO:0007669"/>
    <property type="project" value="TreeGrafter"/>
</dbReference>
<dbReference type="InterPro" id="IPR011989">
    <property type="entry name" value="ARM-like"/>
</dbReference>
<dbReference type="InterPro" id="IPR016024">
    <property type="entry name" value="ARM-type_fold"/>
</dbReference>
<dbReference type="InterPro" id="IPR032430">
    <property type="entry name" value="Blm10_mid"/>
</dbReference>
<dbReference type="PANTHER" id="PTHR32170">
    <property type="entry name" value="PROTEASOME ACTIVATOR COMPLEX SUBUNIT 4"/>
    <property type="match status" value="1"/>
</dbReference>
<gene>
    <name evidence="13" type="ORF">B0F90DRAFT_1807489</name>
</gene>
<reference evidence="13" key="1">
    <citation type="journal article" date="2022" name="New Phytol.">
        <title>Evolutionary transition to the ectomycorrhizal habit in the genomes of a hyperdiverse lineage of mushroom-forming fungi.</title>
        <authorList>
            <person name="Looney B."/>
            <person name="Miyauchi S."/>
            <person name="Morin E."/>
            <person name="Drula E."/>
            <person name="Courty P.E."/>
            <person name="Kohler A."/>
            <person name="Kuo A."/>
            <person name="LaButti K."/>
            <person name="Pangilinan J."/>
            <person name="Lipzen A."/>
            <person name="Riley R."/>
            <person name="Andreopoulos W."/>
            <person name="He G."/>
            <person name="Johnson J."/>
            <person name="Nolan M."/>
            <person name="Tritt A."/>
            <person name="Barry K.W."/>
            <person name="Grigoriev I.V."/>
            <person name="Nagy L.G."/>
            <person name="Hibbett D."/>
            <person name="Henrissat B."/>
            <person name="Matheny P.B."/>
            <person name="Labbe J."/>
            <person name="Martin F.M."/>
        </authorList>
    </citation>
    <scope>NUCLEOTIDE SEQUENCE</scope>
    <source>
        <strain evidence="13">BPL690</strain>
    </source>
</reference>
<evidence type="ECO:0000256" key="1">
    <source>
        <dbReference type="ARBA" id="ARBA00004324"/>
    </source>
</evidence>
<dbReference type="Pfam" id="PF11919">
    <property type="entry name" value="PSME4_C"/>
    <property type="match status" value="1"/>
</dbReference>
<accession>A0AAD4MDP5</accession>
<dbReference type="EMBL" id="WTXG01000001">
    <property type="protein sequence ID" value="KAI0308253.1"/>
    <property type="molecule type" value="Genomic_DNA"/>
</dbReference>
<keyword evidence="5" id="KW-0677">Repeat</keyword>
<dbReference type="GO" id="GO:0006281">
    <property type="term" value="P:DNA repair"/>
    <property type="evidence" value="ECO:0007669"/>
    <property type="project" value="UniProtKB-KW"/>
</dbReference>
<keyword evidence="7" id="KW-0234">DNA repair</keyword>
<feature type="repeat" description="HEAT" evidence="9">
    <location>
        <begin position="1732"/>
        <end position="1770"/>
    </location>
</feature>
<keyword evidence="4" id="KW-0963">Cytoplasm</keyword>
<dbReference type="Pfam" id="PF02985">
    <property type="entry name" value="HEAT"/>
    <property type="match status" value="1"/>
</dbReference>
<evidence type="ECO:0000256" key="3">
    <source>
        <dbReference type="ARBA" id="ARBA00005739"/>
    </source>
</evidence>
<evidence type="ECO:0000256" key="4">
    <source>
        <dbReference type="ARBA" id="ARBA00022490"/>
    </source>
</evidence>
<dbReference type="InterPro" id="IPR000357">
    <property type="entry name" value="HEAT"/>
</dbReference>
<evidence type="ECO:0000259" key="11">
    <source>
        <dbReference type="Pfam" id="PF16507"/>
    </source>
</evidence>
<dbReference type="Pfam" id="PF23096">
    <property type="entry name" value="HEAT_PSME4"/>
    <property type="match status" value="1"/>
</dbReference>
<evidence type="ECO:0000313" key="14">
    <source>
        <dbReference type="Proteomes" id="UP001203297"/>
    </source>
</evidence>
<sequence length="1896" mass="212852">MEEEDISTPPDSPNLESADLSREEMAIEKQRDMQARLEFILSRIIICSEAKNWLVLATWDGVLQCWLLMRYPMPVRIRAKLVRLYYELCILPGIEPRLIRGWADMLSRLLAGKLTAPWKPLWRVLQKELWLKSRFQDPSRNVVNIFLYVAERSRYYYPASEIPEMLEAFVPLVTQETYLAMIPVMTSFLPPTHTHLYLPAIFKIWEAFNSSLLDDRLIEFVGELSEEHVAGTARKAGQDGGAQRKDVGIWSETEWTVLVSKALGSMNVPVGATRGASTTGAYADAKASPSSLRIRKTINRFSSLAKLFVYSMAVDGPVRAEIAPSRSEGKFPSRQVGYPAGSKVMESLDKFITSTESFFHPSNSGMWSLSLTQFLRSLTSEFCKRWREEELPSCKTPPALRLTPAIRKTFVLTLRTPALLAMFSKDPVSTGLAQGALRSLAFLEPALVMPELLERAYGGLEVVNETHRTTAVLSMLASVSLPLSSEQIWLGGQKHILPLLEMCIPGIDLNDPTKTICATMFIIAVVQNIKIGDLSSTQSGLSFSSDAPGETMDIDEIRLPDGTELGAPSTLSKAEERTLVRESTAGFADWVTSLLRRVLSLYENLPEEGGKKNTTGGKQEESVIKSIKSMLDLICLHLSDPLFDLVLRLVYDYATTNAKSNAVKAVGQLISSLALAHPAKTIDKFLPFCLSQIKEELKHGASSVRTTSSHVAIPSDTTLHWNISILRGCFGHDGTALLKHKSDIIELLSLLADKTFSERGYSGTGRLINRVLSTLVGVYPLNARFVNADEWNSEGFDRDHNSHWGRLHKAEDINIEWHVPSNEEISFILEILDCRNLLPTASSWDGVARNDFCRHLHIARSAWQGLPTLCKEPPKKVVETGLNVDSEVERLIVQTVDVRAGFALTDPTDQRHQIAYDQRLRLGRVIHDAALALKQEHEGEDHIDAVLSVVKGIDTYLLDYALSRGDFDNLQKSYATARELNRVWPRQKENSRLVHLKRALVYHSGRVYMHALYRRRSELDDSLIKDLLDLSLSPYTRVRRHAQAVLGNVCGYYVRSTKLILPSIFDALVKGSDPDRMKGALYILWGKGIALYAIADPNLYGRYLLALLECQHQEKPSIQKLVSSIANDAIANLAEETTRTDAYTESAPAVKIAVDALKAEFSPDLIDHNLLSEALQKSGMRAQARERKYSQTISDIAEIALRPTTHWRYTHLALQFLNGLFRRDVLPPPDVAKLFIRHTLSPHSPLRGIAQKGVVKLLGIIKMRTYSVTSIDLWLDEWKSPLAKYVPIKNDSEFHDYISKVPSAEDEALYIDRHYSGFLTWASQTKAYIPISTGNPPITWEPASESTLEAIKEVITQVDYFEKLMVLWGQESSRDVVSPELRIDNVAFIKSIAKMSQGIGFENILNAVEQFLWDADRFKQRAGAEVLAGITRGSKNWPKQHSDQLWSWVISRLDRIYMNIKPDTIGFWEATITVLLEGRDPRRVPGLSHWILSLPLDFHGESAFAMTKTLTILGCFLDSVGYRNVPLLDRYFTLLLAGTDVSFAEIRVSISTNLYMIVMRRWRPSHSSVETFLRSAAVADDPLSIRHVPYLSHVSALAHKLSAWKEQRLPPPRVSQSAYDKVALSLLRWLWVTFYSPQAPLIFPYMLPLLPEIFRMSELSDNPELQSHSQAVLYILSAVAPPPESIEAISISFVDAIGSSTSWRIRLNSLPTLVVFFYRNLMGISNASVSKIMDLMLNCLSDDNVEVREMASSALSGIVRVSQRQSIIPLKDHFVSLARKVGLPTRRDPGYAESLRILHSAILGLCALIESFPYSIEKWMPPLTDVLALHATDPPPISTTIRKTASEFKKDTWHRDQLAFDDDQLQNLSTMLVGTSYCTGRQGMTYTLLLASYPSL</sequence>
<feature type="domain" description="Proteasome activator complex subunit 4 C-terminal" evidence="10">
    <location>
        <begin position="1798"/>
        <end position="1878"/>
    </location>
</feature>
<keyword evidence="14" id="KW-1185">Reference proteome</keyword>
<dbReference type="SUPFAM" id="SSF48371">
    <property type="entry name" value="ARM repeat"/>
    <property type="match status" value="1"/>
</dbReference>